<gene>
    <name evidence="1" type="ORF">SKAU_G00258000</name>
</gene>
<evidence type="ECO:0000313" key="1">
    <source>
        <dbReference type="EMBL" id="KAJ8350670.1"/>
    </source>
</evidence>
<dbReference type="Proteomes" id="UP001152622">
    <property type="component" value="Chromosome 9"/>
</dbReference>
<name>A0A9Q1F460_SYNKA</name>
<accession>A0A9Q1F460</accession>
<dbReference type="EMBL" id="JAINUF010000009">
    <property type="protein sequence ID" value="KAJ8350670.1"/>
    <property type="molecule type" value="Genomic_DNA"/>
</dbReference>
<keyword evidence="2" id="KW-1185">Reference proteome</keyword>
<protein>
    <submittedName>
        <fullName evidence="1">Uncharacterized protein</fullName>
    </submittedName>
</protein>
<dbReference type="AlphaFoldDB" id="A0A9Q1F460"/>
<organism evidence="1 2">
    <name type="scientific">Synaphobranchus kaupii</name>
    <name type="common">Kaup's arrowtooth eel</name>
    <dbReference type="NCBI Taxonomy" id="118154"/>
    <lineage>
        <taxon>Eukaryota</taxon>
        <taxon>Metazoa</taxon>
        <taxon>Chordata</taxon>
        <taxon>Craniata</taxon>
        <taxon>Vertebrata</taxon>
        <taxon>Euteleostomi</taxon>
        <taxon>Actinopterygii</taxon>
        <taxon>Neopterygii</taxon>
        <taxon>Teleostei</taxon>
        <taxon>Anguilliformes</taxon>
        <taxon>Synaphobranchidae</taxon>
        <taxon>Synaphobranchus</taxon>
    </lineage>
</organism>
<sequence>MKSCELRFNATASWHTTANDVPPHMTSVSAIAISRHHWRQPGGNEVQRSSPLSLSRQWRALGRAPGVRPVISLVCLFISTSLKP</sequence>
<reference evidence="1" key="1">
    <citation type="journal article" date="2023" name="Science">
        <title>Genome structures resolve the early diversification of teleost fishes.</title>
        <authorList>
            <person name="Parey E."/>
            <person name="Louis A."/>
            <person name="Montfort J."/>
            <person name="Bouchez O."/>
            <person name="Roques C."/>
            <person name="Iampietro C."/>
            <person name="Lluch J."/>
            <person name="Castinel A."/>
            <person name="Donnadieu C."/>
            <person name="Desvignes T."/>
            <person name="Floi Bucao C."/>
            <person name="Jouanno E."/>
            <person name="Wen M."/>
            <person name="Mejri S."/>
            <person name="Dirks R."/>
            <person name="Jansen H."/>
            <person name="Henkel C."/>
            <person name="Chen W.J."/>
            <person name="Zahm M."/>
            <person name="Cabau C."/>
            <person name="Klopp C."/>
            <person name="Thompson A.W."/>
            <person name="Robinson-Rechavi M."/>
            <person name="Braasch I."/>
            <person name="Lecointre G."/>
            <person name="Bobe J."/>
            <person name="Postlethwait J.H."/>
            <person name="Berthelot C."/>
            <person name="Roest Crollius H."/>
            <person name="Guiguen Y."/>
        </authorList>
    </citation>
    <scope>NUCLEOTIDE SEQUENCE</scope>
    <source>
        <strain evidence="1">WJC10195</strain>
    </source>
</reference>
<comment type="caution">
    <text evidence="1">The sequence shown here is derived from an EMBL/GenBank/DDBJ whole genome shotgun (WGS) entry which is preliminary data.</text>
</comment>
<proteinExistence type="predicted"/>
<evidence type="ECO:0000313" key="2">
    <source>
        <dbReference type="Proteomes" id="UP001152622"/>
    </source>
</evidence>